<dbReference type="InterPro" id="IPR032812">
    <property type="entry name" value="SbsA_Ig"/>
</dbReference>
<dbReference type="AlphaFoldDB" id="A0A444VN87"/>
<dbReference type="Pfam" id="PF13205">
    <property type="entry name" value="Big_5"/>
    <property type="match status" value="1"/>
</dbReference>
<keyword evidence="1" id="KW-0732">Signal</keyword>
<sequence>MAYVKKLLGFLFFALMGLALWQCARRGSPSGGPEDVTPPKLVRTEPDNFSINFEAQKIRLYFDELIKLQDVQNQLVVSPPLKYPPEITPQGGPRKYIEILIKDTLRENTTYTLNFGQSIVDNNEGNPNSFLTYVFSTGTYIDSLTLSGAVKDAFNKKADQFISVMLYEIDTAYTDSTIYKNPPNYIASTGDSLPLFELKNLRAGKYALFALKDVNKNNMFNQKQDKIGFLEDTITIPTDSTYLLNLFLEEPDYSVSVPSYTAKNRIIFGYQGDHEDMQIETLTQLPDSVQTKILKDREKDTLNYWITPTDLDSIIFTVTNEKLERIDTFTVKTRKLPLDSLTLTSGIRGKFNFEDTFSILANTPIANVDTTKIGLVVSDSLLAPFSHVLDTLENKVEFDFEIEPNQKYRLSLLPGAISDFFGMQNDTLDYAISTSGYADYGNLRMTLGGAVQYPLVLQLTNEQGEIQREIIAPESKIFEFSNLDPGNYVVRVIFDDNGNGKWDTGSYLKKRQPERISYYPDVIEVRANWELEQNFIISE</sequence>
<comment type="caution">
    <text evidence="3">The sequence shown here is derived from an EMBL/GenBank/DDBJ whole genome shotgun (WGS) entry which is preliminary data.</text>
</comment>
<evidence type="ECO:0000313" key="3">
    <source>
        <dbReference type="EMBL" id="RYC52140.1"/>
    </source>
</evidence>
<evidence type="ECO:0000256" key="1">
    <source>
        <dbReference type="ARBA" id="ARBA00022729"/>
    </source>
</evidence>
<gene>
    <name evidence="3" type="ORF">DN53_09650</name>
</gene>
<keyword evidence="4" id="KW-1185">Reference proteome</keyword>
<dbReference type="EMBL" id="JJMP01000003">
    <property type="protein sequence ID" value="RYC52140.1"/>
    <property type="molecule type" value="Genomic_DNA"/>
</dbReference>
<organism evidence="3 4">
    <name type="scientific">Flagellimonas olearia</name>
    <dbReference type="NCBI Taxonomy" id="552546"/>
    <lineage>
        <taxon>Bacteria</taxon>
        <taxon>Pseudomonadati</taxon>
        <taxon>Bacteroidota</taxon>
        <taxon>Flavobacteriia</taxon>
        <taxon>Flavobacteriales</taxon>
        <taxon>Flavobacteriaceae</taxon>
        <taxon>Flagellimonas</taxon>
    </lineage>
</organism>
<proteinExistence type="predicted"/>
<dbReference type="Proteomes" id="UP000290261">
    <property type="component" value="Unassembled WGS sequence"/>
</dbReference>
<reference evidence="3 4" key="1">
    <citation type="submission" date="2014-04" db="EMBL/GenBank/DDBJ databases">
        <title>Whole genome of Muricauda olearia.</title>
        <authorList>
            <person name="Zhang X.-H."/>
            <person name="Tang K."/>
        </authorList>
    </citation>
    <scope>NUCLEOTIDE SEQUENCE [LARGE SCALE GENOMIC DNA]</scope>
    <source>
        <strain evidence="3 4">Th120</strain>
    </source>
</reference>
<accession>A0A444VN87</accession>
<evidence type="ECO:0000259" key="2">
    <source>
        <dbReference type="Pfam" id="PF13205"/>
    </source>
</evidence>
<protein>
    <recommendedName>
        <fullName evidence="2">SbsA Ig-like domain-containing protein</fullName>
    </recommendedName>
</protein>
<dbReference type="RefSeq" id="WP_129653678.1">
    <property type="nucleotide sequence ID" value="NZ_ML142908.1"/>
</dbReference>
<evidence type="ECO:0000313" key="4">
    <source>
        <dbReference type="Proteomes" id="UP000290261"/>
    </source>
</evidence>
<name>A0A444VN87_9FLAO</name>
<feature type="domain" description="SbsA Ig-like" evidence="2">
    <location>
        <begin position="35"/>
        <end position="137"/>
    </location>
</feature>